<feature type="domain" description="SCAN box" evidence="11">
    <location>
        <begin position="246"/>
        <end position="320"/>
    </location>
</feature>
<dbReference type="InterPro" id="IPR036875">
    <property type="entry name" value="Znf_CCHC_sf"/>
</dbReference>
<dbReference type="Gene3D" id="4.10.60.10">
    <property type="entry name" value="Zinc finger, CCHC-type"/>
    <property type="match status" value="1"/>
</dbReference>
<dbReference type="InterPro" id="IPR001584">
    <property type="entry name" value="Integrase_cat-core"/>
</dbReference>
<feature type="domain" description="Reverse transcriptase" evidence="12">
    <location>
        <begin position="1072"/>
        <end position="1251"/>
    </location>
</feature>
<dbReference type="GO" id="GO:0003964">
    <property type="term" value="F:RNA-directed DNA polymerase activity"/>
    <property type="evidence" value="ECO:0007669"/>
    <property type="project" value="UniProtKB-KW"/>
</dbReference>
<dbReference type="Gene3D" id="1.10.340.70">
    <property type="match status" value="1"/>
</dbReference>
<dbReference type="InterPro" id="IPR001878">
    <property type="entry name" value="Znf_CCHC"/>
</dbReference>
<dbReference type="SUPFAM" id="SSF57756">
    <property type="entry name" value="Retrovirus zinc finger-like domains"/>
    <property type="match status" value="1"/>
</dbReference>
<evidence type="ECO:0000256" key="3">
    <source>
        <dbReference type="ARBA" id="ARBA00022722"/>
    </source>
</evidence>
<feature type="compositionally biased region" description="Basic and acidic residues" evidence="9">
    <location>
        <begin position="130"/>
        <end position="147"/>
    </location>
</feature>
<dbReference type="Pfam" id="PF00078">
    <property type="entry name" value="RVT_1"/>
    <property type="match status" value="1"/>
</dbReference>
<dbReference type="SMART" id="SM00343">
    <property type="entry name" value="ZnF_C2HC"/>
    <property type="match status" value="1"/>
</dbReference>
<organism evidence="14 15">
    <name type="scientific">Littorina saxatilis</name>
    <dbReference type="NCBI Taxonomy" id="31220"/>
    <lineage>
        <taxon>Eukaryota</taxon>
        <taxon>Metazoa</taxon>
        <taxon>Spiralia</taxon>
        <taxon>Lophotrochozoa</taxon>
        <taxon>Mollusca</taxon>
        <taxon>Gastropoda</taxon>
        <taxon>Caenogastropoda</taxon>
        <taxon>Littorinimorpha</taxon>
        <taxon>Littorinoidea</taxon>
        <taxon>Littorinidae</taxon>
        <taxon>Littorina</taxon>
    </lineage>
</organism>
<evidence type="ECO:0000259" key="13">
    <source>
        <dbReference type="PROSITE" id="PS50994"/>
    </source>
</evidence>
<keyword evidence="15" id="KW-1185">Reference proteome</keyword>
<dbReference type="InterPro" id="IPR041373">
    <property type="entry name" value="RT_RNaseH"/>
</dbReference>
<keyword evidence="3" id="KW-0540">Nuclease</keyword>
<name>A0AAN9GB13_9CAEN</name>
<evidence type="ECO:0000259" key="10">
    <source>
        <dbReference type="PROSITE" id="PS50158"/>
    </source>
</evidence>
<dbReference type="InterPro" id="IPR043128">
    <property type="entry name" value="Rev_trsase/Diguanyl_cyclase"/>
</dbReference>
<dbReference type="PROSITE" id="PS50878">
    <property type="entry name" value="RT_POL"/>
    <property type="match status" value="1"/>
</dbReference>
<dbReference type="GO" id="GO:0016787">
    <property type="term" value="F:hydrolase activity"/>
    <property type="evidence" value="ECO:0007669"/>
    <property type="project" value="UniProtKB-KW"/>
</dbReference>
<feature type="domain" description="CCHC-type" evidence="10">
    <location>
        <begin position="361"/>
        <end position="378"/>
    </location>
</feature>
<dbReference type="SUPFAM" id="SSF53098">
    <property type="entry name" value="Ribonuclease H-like"/>
    <property type="match status" value="1"/>
</dbReference>
<evidence type="ECO:0000313" key="15">
    <source>
        <dbReference type="Proteomes" id="UP001374579"/>
    </source>
</evidence>
<dbReference type="Gene3D" id="3.30.70.270">
    <property type="match status" value="2"/>
</dbReference>
<dbReference type="InterPro" id="IPR003309">
    <property type="entry name" value="SCAN_dom"/>
</dbReference>
<keyword evidence="7" id="KW-0862">Zinc</keyword>
<protein>
    <recommendedName>
        <fullName evidence="16">Reverse transcriptase</fullName>
    </recommendedName>
</protein>
<evidence type="ECO:0000256" key="8">
    <source>
        <dbReference type="SAM" id="Coils"/>
    </source>
</evidence>
<evidence type="ECO:0000256" key="1">
    <source>
        <dbReference type="ARBA" id="ARBA00022679"/>
    </source>
</evidence>
<dbReference type="FunFam" id="3.30.70.270:FF:000020">
    <property type="entry name" value="Transposon Tf2-6 polyprotein-like Protein"/>
    <property type="match status" value="1"/>
</dbReference>
<dbReference type="EMBL" id="JBAMIC010000010">
    <property type="protein sequence ID" value="KAK7101791.1"/>
    <property type="molecule type" value="Genomic_DNA"/>
</dbReference>
<proteinExistence type="predicted"/>
<dbReference type="PROSITE" id="PS50804">
    <property type="entry name" value="SCAN_BOX"/>
    <property type="match status" value="1"/>
</dbReference>
<dbReference type="SUPFAM" id="SSF56672">
    <property type="entry name" value="DNA/RNA polymerases"/>
    <property type="match status" value="1"/>
</dbReference>
<dbReference type="PANTHER" id="PTHR37984">
    <property type="entry name" value="PROTEIN CBG26694"/>
    <property type="match status" value="1"/>
</dbReference>
<evidence type="ECO:0000256" key="9">
    <source>
        <dbReference type="SAM" id="MobiDB-lite"/>
    </source>
</evidence>
<keyword evidence="4" id="KW-0255">Endonuclease</keyword>
<dbReference type="InterPro" id="IPR050951">
    <property type="entry name" value="Retrovirus_Pol_polyprotein"/>
</dbReference>
<keyword evidence="5" id="KW-0378">Hydrolase</keyword>
<dbReference type="CDD" id="cd09274">
    <property type="entry name" value="RNase_HI_RT_Ty3"/>
    <property type="match status" value="1"/>
</dbReference>
<feature type="coiled-coil region" evidence="8">
    <location>
        <begin position="37"/>
        <end position="86"/>
    </location>
</feature>
<dbReference type="GO" id="GO:0003676">
    <property type="term" value="F:nucleic acid binding"/>
    <property type="evidence" value="ECO:0007669"/>
    <property type="project" value="InterPro"/>
</dbReference>
<feature type="domain" description="Integrase catalytic" evidence="13">
    <location>
        <begin position="674"/>
        <end position="833"/>
    </location>
</feature>
<gene>
    <name evidence="14" type="ORF">V1264_020119</name>
</gene>
<feature type="compositionally biased region" description="Acidic residues" evidence="9">
    <location>
        <begin position="148"/>
        <end position="159"/>
    </location>
</feature>
<feature type="compositionally biased region" description="Basic and acidic residues" evidence="9">
    <location>
        <begin position="332"/>
        <end position="351"/>
    </location>
</feature>
<evidence type="ECO:0000256" key="2">
    <source>
        <dbReference type="ARBA" id="ARBA00022695"/>
    </source>
</evidence>
<evidence type="ECO:0000259" key="12">
    <source>
        <dbReference type="PROSITE" id="PS50878"/>
    </source>
</evidence>
<dbReference type="InterPro" id="IPR038269">
    <property type="entry name" value="SCAN_sf"/>
</dbReference>
<feature type="region of interest" description="Disordered" evidence="9">
    <location>
        <begin position="332"/>
        <end position="358"/>
    </location>
</feature>
<dbReference type="InterPro" id="IPR041588">
    <property type="entry name" value="Integrase_H2C2"/>
</dbReference>
<keyword evidence="2" id="KW-0548">Nucleotidyltransferase</keyword>
<dbReference type="PANTHER" id="PTHR37984:SF5">
    <property type="entry name" value="PROTEIN NYNRIN-LIKE"/>
    <property type="match status" value="1"/>
</dbReference>
<dbReference type="SUPFAM" id="SSF47353">
    <property type="entry name" value="Retrovirus capsid dimerization domain-like"/>
    <property type="match status" value="1"/>
</dbReference>
<sequence length="1468" mass="167069">MASRTESSSDRIARWRSLAEELGVKSASIPEFIAERMTREDEKQEKLELERKAYQDKLELEEKAYQDKLELEREAYQDKLEVARRETDERVKYVQAQRETDEKAAYERTQMFEEKQRQEREEHDLRMQLLQKESESKRVKRGSRDGADNEGDSSGEEESSDLRGFRPSIPMFDESKENIATWLKRFERVATLYKWKRNTWATRVSTRLSGRAVEVYNTLDDDSADDYDGLKVALLGRYQLTAETYRRRLRTCKRKEHETFRQFGARIEENLTKWHELSEITELKQLVLLEQFLQTLSADMAAYVKEKKPQTLAEAVKSAEIHFEAHRDSKKFFQHDRDQGGKAGVGEKQKSGDNSVGTSGRKCFICESPKHLARDCPKKSKSTGAVNSGPEKSLPPVSVPTLCTPCSQQDYDPRCLVVVDGVAVEGLRDTGSQVCVVKSSLVSRSQFTGQDLEVSMAEKDIKRRYPVIKVQVDCPFYTGEVEAIVMDTPVADFIVGNHARLGDSIVLPVYAVSKVVSVVTRAQAAAEGKKPTLLHVAAPGLETVTPEQLHDLQRNDPTLKSCREAADRRDVRTSGRSGEVGFVWKKILYREYRGGGSVYTQVVVPQQLRLGVIKLAHEPPMGGHMGVQRTRDRVWQQFFWPGMCADIRRFVLSCDQCQKVSHKPQKVPLGKMPLIDTPFERVAIDLVGPIIPASESGNRYILVFVDYATRYPEAIPLKSIEAVKVAEAMWAVWTRVGIPSEILTDRGTQFMSEVMKEVERLLAIKGLATTPYHAQGNGLVERYNGTLKTMLRKLAQEKPKQWDRYIPALLFAYREVPQESLGFSPFELPYGRTVRGPMSVLRNLWTEEQVDEQVRTTSEYVVDLRNRIEETCKLARQNLSAAAQKHAEVFNRKTVRRQFQPGDKVLLLLPQKKNKLQLCWQGPFDVLEKKGESDYRIRIYGREKLYHANLLKLYRDRQNTADPSDGIPTVAVAVVEETEEMISPDRELPLPCLEGEETVKDINLSATLTAEQRRQVLEIAERHERVLTDVPLQTPLAVFDMTVESAKPVRVKQYPLPYAKVETIKEEVQAMKKLGVIEPAASPYNAPVVLIRKKDGKVRFCVDYRRLNDVTVFDAEPLPDVEHLFAGLGRATYFSKFDLSKGYWQIPIRDDVRPMTAFTTPVGQFQFTVMPFGLKNAVAVFSRMMRALLEPLGRNDVHNFMDDILVATETWKEHLAALEAVLRRLEQANLSARPMKCFVGFEELSFLGHVVRKGEILPEDNKLQKIDEAPVPETKKQVRAFLGLAGYYRKFIPNFSAIALPLSDLTKKNSPNTVVWTAECEKAFRALKARLTSKPVLQLPDLSQSFTLRTDASDHGLGAVLMQEKDGVFHPVAYASRKLSPPESKYSTIERECLAVVWATQKFQPFLYGQTFVLETDHQPLRYLQTAKVVNSRLMRWSLLLQAYSFTVRVIPGSRNVGADYLSRACVE</sequence>
<keyword evidence="7" id="KW-0863">Zinc-finger</keyword>
<evidence type="ECO:0000259" key="11">
    <source>
        <dbReference type="PROSITE" id="PS50804"/>
    </source>
</evidence>
<dbReference type="Pfam" id="PF02023">
    <property type="entry name" value="SCAN"/>
    <property type="match status" value="1"/>
</dbReference>
<dbReference type="FunFam" id="1.10.340.70:FF:000001">
    <property type="entry name" value="Retrovirus-related Pol polyprotein from transposon gypsy-like Protein"/>
    <property type="match status" value="1"/>
</dbReference>
<dbReference type="InterPro" id="IPR012337">
    <property type="entry name" value="RNaseH-like_sf"/>
</dbReference>
<evidence type="ECO:0008006" key="16">
    <source>
        <dbReference type="Google" id="ProtNLM"/>
    </source>
</evidence>
<dbReference type="InterPro" id="IPR043502">
    <property type="entry name" value="DNA/RNA_pol_sf"/>
</dbReference>
<evidence type="ECO:0000256" key="7">
    <source>
        <dbReference type="PROSITE-ProRule" id="PRU00047"/>
    </source>
</evidence>
<dbReference type="GO" id="GO:0015074">
    <property type="term" value="P:DNA integration"/>
    <property type="evidence" value="ECO:0007669"/>
    <property type="project" value="InterPro"/>
</dbReference>
<dbReference type="FunFam" id="3.10.20.370:FF:000001">
    <property type="entry name" value="Retrovirus-related Pol polyprotein from transposon 17.6-like protein"/>
    <property type="match status" value="1"/>
</dbReference>
<keyword evidence="8" id="KW-0175">Coiled coil</keyword>
<keyword evidence="6" id="KW-0695">RNA-directed DNA polymerase</keyword>
<dbReference type="GO" id="GO:0008270">
    <property type="term" value="F:zinc ion binding"/>
    <property type="evidence" value="ECO:0007669"/>
    <property type="project" value="UniProtKB-KW"/>
</dbReference>
<dbReference type="PROSITE" id="PS50994">
    <property type="entry name" value="INTEGRASE"/>
    <property type="match status" value="1"/>
</dbReference>
<keyword evidence="7" id="KW-0479">Metal-binding</keyword>
<dbReference type="Gene3D" id="3.30.420.10">
    <property type="entry name" value="Ribonuclease H-like superfamily/Ribonuclease H"/>
    <property type="match status" value="1"/>
</dbReference>
<feature type="region of interest" description="Disordered" evidence="9">
    <location>
        <begin position="130"/>
        <end position="169"/>
    </location>
</feature>
<evidence type="ECO:0000313" key="14">
    <source>
        <dbReference type="EMBL" id="KAK7101791.1"/>
    </source>
</evidence>
<dbReference type="PROSITE" id="PS50158">
    <property type="entry name" value="ZF_CCHC"/>
    <property type="match status" value="1"/>
</dbReference>
<accession>A0AAN9GB13</accession>
<dbReference type="Pfam" id="PF17921">
    <property type="entry name" value="Integrase_H2C2"/>
    <property type="match status" value="1"/>
</dbReference>
<reference evidence="14 15" key="1">
    <citation type="submission" date="2024-02" db="EMBL/GenBank/DDBJ databases">
        <title>Chromosome-scale genome assembly of the rough periwinkle Littorina saxatilis.</title>
        <authorList>
            <person name="De Jode A."/>
            <person name="Faria R."/>
            <person name="Formenti G."/>
            <person name="Sims Y."/>
            <person name="Smith T.P."/>
            <person name="Tracey A."/>
            <person name="Wood J.M.D."/>
            <person name="Zagrodzka Z.B."/>
            <person name="Johannesson K."/>
            <person name="Butlin R.K."/>
            <person name="Leder E.H."/>
        </authorList>
    </citation>
    <scope>NUCLEOTIDE SEQUENCE [LARGE SCALE GENOMIC DNA]</scope>
    <source>
        <strain evidence="14">Snail1</strain>
        <tissue evidence="14">Muscle</tissue>
    </source>
</reference>
<dbReference type="Pfam" id="PF17917">
    <property type="entry name" value="RT_RNaseH"/>
    <property type="match status" value="1"/>
</dbReference>
<evidence type="ECO:0000256" key="4">
    <source>
        <dbReference type="ARBA" id="ARBA00022759"/>
    </source>
</evidence>
<dbReference type="GO" id="GO:0004519">
    <property type="term" value="F:endonuclease activity"/>
    <property type="evidence" value="ECO:0007669"/>
    <property type="project" value="UniProtKB-KW"/>
</dbReference>
<dbReference type="Gene3D" id="1.10.4020.10">
    <property type="entry name" value="DNA breaking-rejoining enzymes"/>
    <property type="match status" value="1"/>
</dbReference>
<evidence type="ECO:0000256" key="5">
    <source>
        <dbReference type="ARBA" id="ARBA00022801"/>
    </source>
</evidence>
<dbReference type="InterPro" id="IPR000477">
    <property type="entry name" value="RT_dom"/>
</dbReference>
<dbReference type="Gene3D" id="3.10.10.10">
    <property type="entry name" value="HIV Type 1 Reverse Transcriptase, subunit A, domain 1"/>
    <property type="match status" value="1"/>
</dbReference>
<dbReference type="CDD" id="cd01647">
    <property type="entry name" value="RT_LTR"/>
    <property type="match status" value="1"/>
</dbReference>
<evidence type="ECO:0000256" key="6">
    <source>
        <dbReference type="ARBA" id="ARBA00022918"/>
    </source>
</evidence>
<comment type="caution">
    <text evidence="14">The sequence shown here is derived from an EMBL/GenBank/DDBJ whole genome shotgun (WGS) entry which is preliminary data.</text>
</comment>
<dbReference type="Proteomes" id="UP001374579">
    <property type="component" value="Unassembled WGS sequence"/>
</dbReference>
<keyword evidence="1" id="KW-0808">Transferase</keyword>
<dbReference type="InterPro" id="IPR036397">
    <property type="entry name" value="RNaseH_sf"/>
</dbReference>
<dbReference type="FunFam" id="3.30.420.10:FF:000032">
    <property type="entry name" value="Retrovirus-related Pol polyprotein from transposon 297-like Protein"/>
    <property type="match status" value="1"/>
</dbReference>